<comment type="caution">
    <text evidence="1">The sequence shown here is derived from an EMBL/GenBank/DDBJ whole genome shotgun (WGS) entry which is preliminary data.</text>
</comment>
<dbReference type="EMBL" id="CAJNJA010093520">
    <property type="protein sequence ID" value="CAE7941281.1"/>
    <property type="molecule type" value="Genomic_DNA"/>
</dbReference>
<dbReference type="OrthoDB" id="417315at2759"/>
<gene>
    <name evidence="1" type="ORF">SNEC2469_LOCUS34231</name>
</gene>
<dbReference type="Proteomes" id="UP000601435">
    <property type="component" value="Unassembled WGS sequence"/>
</dbReference>
<evidence type="ECO:0000313" key="1">
    <source>
        <dbReference type="EMBL" id="CAE7941281.1"/>
    </source>
</evidence>
<sequence>MHACISTYTYTHIHALTQFAQLGPGDSSSLVTAVHWTDARKRTVASIDTAAVSPAQTREVDAPRAAVIASFRQSWKFLNRLQLALYARRVSRTEDQPRDLAHLELPRTPAERMVSRALLVALLLPVCSAITWVKSAAGASCDQACAARSGCNDDAWPSSEEEFHDAAKLAGQVCEGTQTGGAKYDPSTDGRYCGWQGPEHMNGESRCSQSGDSGTYRFCPCNADKEL</sequence>
<dbReference type="AlphaFoldDB" id="A0A813C9K7"/>
<reference evidence="1" key="1">
    <citation type="submission" date="2021-02" db="EMBL/GenBank/DDBJ databases">
        <authorList>
            <person name="Dougan E. K."/>
            <person name="Rhodes N."/>
            <person name="Thang M."/>
            <person name="Chan C."/>
        </authorList>
    </citation>
    <scope>NUCLEOTIDE SEQUENCE</scope>
</reference>
<evidence type="ECO:0000313" key="2">
    <source>
        <dbReference type="Proteomes" id="UP000601435"/>
    </source>
</evidence>
<name>A0A813C9K7_9DINO</name>
<proteinExistence type="predicted"/>
<keyword evidence="2" id="KW-1185">Reference proteome</keyword>
<organism evidence="1 2">
    <name type="scientific">Symbiodinium necroappetens</name>
    <dbReference type="NCBI Taxonomy" id="1628268"/>
    <lineage>
        <taxon>Eukaryota</taxon>
        <taxon>Sar</taxon>
        <taxon>Alveolata</taxon>
        <taxon>Dinophyceae</taxon>
        <taxon>Suessiales</taxon>
        <taxon>Symbiodiniaceae</taxon>
        <taxon>Symbiodinium</taxon>
    </lineage>
</organism>
<protein>
    <submittedName>
        <fullName evidence="1">Uncharacterized protein</fullName>
    </submittedName>
</protein>
<accession>A0A813C9K7</accession>